<dbReference type="GO" id="GO:0016787">
    <property type="term" value="F:hydrolase activity"/>
    <property type="evidence" value="ECO:0007669"/>
    <property type="project" value="UniProtKB-KW"/>
</dbReference>
<reference evidence="3" key="1">
    <citation type="submission" date="2021-05" db="EMBL/GenBank/DDBJ databases">
        <authorList>
            <person name="Pietrasiak N."/>
            <person name="Ward R."/>
            <person name="Stajich J.E."/>
            <person name="Kurbessoian T."/>
        </authorList>
    </citation>
    <scope>NUCLEOTIDE SEQUENCE</scope>
    <source>
        <strain evidence="3">JT2-VF2</strain>
    </source>
</reference>
<dbReference type="AlphaFoldDB" id="A0A951Q4D0"/>
<dbReference type="Gene3D" id="3.40.50.1820">
    <property type="entry name" value="alpha/beta hydrolase"/>
    <property type="match status" value="1"/>
</dbReference>
<evidence type="ECO:0000313" key="3">
    <source>
        <dbReference type="EMBL" id="MBW4565589.1"/>
    </source>
</evidence>
<dbReference type="PANTHER" id="PTHR43798:SF31">
    <property type="entry name" value="AB HYDROLASE SUPERFAMILY PROTEIN YCLE"/>
    <property type="match status" value="1"/>
</dbReference>
<dbReference type="PANTHER" id="PTHR43798">
    <property type="entry name" value="MONOACYLGLYCEROL LIPASE"/>
    <property type="match status" value="1"/>
</dbReference>
<dbReference type="InterPro" id="IPR000073">
    <property type="entry name" value="AB_hydrolase_1"/>
</dbReference>
<keyword evidence="1 3" id="KW-0378">Hydrolase</keyword>
<accession>A0A951Q4D0</accession>
<dbReference type="EMBL" id="JAHHHN010000041">
    <property type="protein sequence ID" value="MBW4565589.1"/>
    <property type="molecule type" value="Genomic_DNA"/>
</dbReference>
<dbReference type="InterPro" id="IPR050266">
    <property type="entry name" value="AB_hydrolase_sf"/>
</dbReference>
<name>A0A951Q4D0_9NOST</name>
<dbReference type="Proteomes" id="UP000715781">
    <property type="component" value="Unassembled WGS sequence"/>
</dbReference>
<dbReference type="Pfam" id="PF12697">
    <property type="entry name" value="Abhydrolase_6"/>
    <property type="match status" value="1"/>
</dbReference>
<sequence length="253" mass="27889">MSTKPRNLYVRVWGKGEAAVLVHGSNTANPESTWLQQRDLAERYKLVIPDRRGYGASAPIEQKGFEDNIQDILTVLGTGAHLVGSSYGGVIALLVAARRPEVVRSLTIIEPPAFEIARGHLVVEEFIERICPLYAAVPQITPEDFIFGFVQALGGQLRKPIQLSPERRQSIIATMTEPPPWEAEIPVGTLAATRFPKLVVSGGWHPVFETIADLLARRVGMERAVIQGAGHEVQELGRPFNERLEALWKVSST</sequence>
<evidence type="ECO:0000259" key="2">
    <source>
        <dbReference type="Pfam" id="PF12697"/>
    </source>
</evidence>
<protein>
    <submittedName>
        <fullName evidence="3">Alpha/beta hydrolase</fullName>
    </submittedName>
</protein>
<feature type="domain" description="AB hydrolase-1" evidence="2">
    <location>
        <begin position="20"/>
        <end position="235"/>
    </location>
</feature>
<proteinExistence type="predicted"/>
<dbReference type="GO" id="GO:0016020">
    <property type="term" value="C:membrane"/>
    <property type="evidence" value="ECO:0007669"/>
    <property type="project" value="TreeGrafter"/>
</dbReference>
<evidence type="ECO:0000313" key="4">
    <source>
        <dbReference type="Proteomes" id="UP000715781"/>
    </source>
</evidence>
<evidence type="ECO:0000256" key="1">
    <source>
        <dbReference type="ARBA" id="ARBA00022801"/>
    </source>
</evidence>
<reference evidence="3" key="2">
    <citation type="journal article" date="2022" name="Microbiol. Resour. Announc.">
        <title>Metagenome Sequencing to Explore Phylogenomics of Terrestrial Cyanobacteria.</title>
        <authorList>
            <person name="Ward R.D."/>
            <person name="Stajich J.E."/>
            <person name="Johansen J.R."/>
            <person name="Huntemann M."/>
            <person name="Clum A."/>
            <person name="Foster B."/>
            <person name="Foster B."/>
            <person name="Roux S."/>
            <person name="Palaniappan K."/>
            <person name="Varghese N."/>
            <person name="Mukherjee S."/>
            <person name="Reddy T.B.K."/>
            <person name="Daum C."/>
            <person name="Copeland A."/>
            <person name="Chen I.A."/>
            <person name="Ivanova N.N."/>
            <person name="Kyrpides N.C."/>
            <person name="Shapiro N."/>
            <person name="Eloe-Fadrosh E.A."/>
            <person name="Pietrasiak N."/>
        </authorList>
    </citation>
    <scope>NUCLEOTIDE SEQUENCE</scope>
    <source>
        <strain evidence="3">JT2-VF2</strain>
    </source>
</reference>
<comment type="caution">
    <text evidence="3">The sequence shown here is derived from an EMBL/GenBank/DDBJ whole genome shotgun (WGS) entry which is preliminary data.</text>
</comment>
<gene>
    <name evidence="3" type="ORF">KME32_31810</name>
</gene>
<organism evidence="3 4">
    <name type="scientific">Mojavia pulchra JT2-VF2</name>
    <dbReference type="NCBI Taxonomy" id="287848"/>
    <lineage>
        <taxon>Bacteria</taxon>
        <taxon>Bacillati</taxon>
        <taxon>Cyanobacteriota</taxon>
        <taxon>Cyanophyceae</taxon>
        <taxon>Nostocales</taxon>
        <taxon>Nostocaceae</taxon>
    </lineage>
</organism>
<dbReference type="InterPro" id="IPR029058">
    <property type="entry name" value="AB_hydrolase_fold"/>
</dbReference>
<dbReference type="SUPFAM" id="SSF53474">
    <property type="entry name" value="alpha/beta-Hydrolases"/>
    <property type="match status" value="1"/>
</dbReference>